<name>A0A430HSJ9_9BURK</name>
<evidence type="ECO:0000313" key="2">
    <source>
        <dbReference type="EMBL" id="RSZ60511.1"/>
    </source>
</evidence>
<reference evidence="2 3" key="1">
    <citation type="submission" date="2018-12" db="EMBL/GenBank/DDBJ databases">
        <authorList>
            <person name="Yang E."/>
        </authorList>
    </citation>
    <scope>NUCLEOTIDE SEQUENCE [LARGE SCALE GENOMIC DNA]</scope>
    <source>
        <strain evidence="2 3">SOD</strain>
    </source>
</reference>
<dbReference type="AlphaFoldDB" id="A0A430HSJ9"/>
<dbReference type="Proteomes" id="UP000278085">
    <property type="component" value="Unassembled WGS sequence"/>
</dbReference>
<gene>
    <name evidence="2" type="ORF">EJB06_05205</name>
</gene>
<dbReference type="EMBL" id="RXLQ01000002">
    <property type="protein sequence ID" value="RSZ60511.1"/>
    <property type="molecule type" value="Genomic_DNA"/>
</dbReference>
<feature type="domain" description="Type IV / VI secretion system DotU" evidence="1">
    <location>
        <begin position="45"/>
        <end position="235"/>
    </location>
</feature>
<dbReference type="OrthoDB" id="345640at2"/>
<dbReference type="Gene3D" id="1.25.40.590">
    <property type="entry name" value="Type IV / VI secretion system, DotU"/>
    <property type="match status" value="1"/>
</dbReference>
<evidence type="ECO:0000259" key="1">
    <source>
        <dbReference type="Pfam" id="PF09850"/>
    </source>
</evidence>
<dbReference type="RefSeq" id="WP_126072920.1">
    <property type="nucleotide sequence ID" value="NZ_CP051166.1"/>
</dbReference>
<proteinExistence type="predicted"/>
<dbReference type="PANTHER" id="PTHR38033:SF1">
    <property type="entry name" value="DOTU FAMILY TYPE IV_VI SECRETION SYSTEM PROTEIN"/>
    <property type="match status" value="1"/>
</dbReference>
<evidence type="ECO:0000313" key="3">
    <source>
        <dbReference type="Proteomes" id="UP000278085"/>
    </source>
</evidence>
<organism evidence="2 3">
    <name type="scientific">Massilia atriviolacea</name>
    <dbReference type="NCBI Taxonomy" id="2495579"/>
    <lineage>
        <taxon>Bacteria</taxon>
        <taxon>Pseudomonadati</taxon>
        <taxon>Pseudomonadota</taxon>
        <taxon>Betaproteobacteria</taxon>
        <taxon>Burkholderiales</taxon>
        <taxon>Oxalobacteraceae</taxon>
        <taxon>Telluria group</taxon>
        <taxon>Massilia</taxon>
    </lineage>
</organism>
<keyword evidence="3" id="KW-1185">Reference proteome</keyword>
<dbReference type="InterPro" id="IPR017732">
    <property type="entry name" value="T4/T6SS_DotU"/>
</dbReference>
<accession>A0A430HSJ9</accession>
<dbReference type="Pfam" id="PF09850">
    <property type="entry name" value="DotU"/>
    <property type="match status" value="1"/>
</dbReference>
<protein>
    <submittedName>
        <fullName evidence="2">DotU family type IV/VI secretion system protein</fullName>
    </submittedName>
</protein>
<comment type="caution">
    <text evidence="2">The sequence shown here is derived from an EMBL/GenBank/DDBJ whole genome shotgun (WGS) entry which is preliminary data.</text>
</comment>
<dbReference type="PANTHER" id="PTHR38033">
    <property type="entry name" value="MEMBRANE PROTEIN-RELATED"/>
    <property type="match status" value="1"/>
</dbReference>
<dbReference type="InterPro" id="IPR038522">
    <property type="entry name" value="T4/T6SS_DotU_sf"/>
</dbReference>
<sequence length="274" mass="29917">MNLSKTLPRPAAGVVPGAGGDGNDLASVQFRRFVARLRQEVAQGASLPATEGQAGAEKISRALCQLIEEQTLEAARQGGKAGVDTDMQARFLKAALADEVLLHTDWAGRTWWRHVLVEATLFRSGQAGQQVFADLDQLLREREPARRGVARLYLHLLSLGFQGRHRGQDEQARIAAYRGELFRFVYQREPGLRARDAVLTDQPYASTLSYSAARRVSTLVRGGGSMLAALLLVLAMSEILWLWQSWPVRAALAELTVQPGTPDSACKTQGATPC</sequence>